<dbReference type="EC" id="6.5.1.1" evidence="3"/>
<evidence type="ECO:0000256" key="9">
    <source>
        <dbReference type="ARBA" id="ARBA00022840"/>
    </source>
</evidence>
<dbReference type="SUPFAM" id="SSF117018">
    <property type="entry name" value="ATP-dependent DNA ligase DNA-binding domain"/>
    <property type="match status" value="1"/>
</dbReference>
<evidence type="ECO:0000256" key="18">
    <source>
        <dbReference type="SAM" id="MobiDB-lite"/>
    </source>
</evidence>
<dbReference type="GO" id="GO:0005634">
    <property type="term" value="C:nucleus"/>
    <property type="evidence" value="ECO:0007669"/>
    <property type="project" value="UniProtKB-SubCell"/>
</dbReference>
<dbReference type="NCBIfam" id="TIGR00574">
    <property type="entry name" value="dnl1"/>
    <property type="match status" value="1"/>
</dbReference>
<dbReference type="GO" id="GO:0003677">
    <property type="term" value="F:DNA binding"/>
    <property type="evidence" value="ECO:0007669"/>
    <property type="project" value="InterPro"/>
</dbReference>
<evidence type="ECO:0000256" key="13">
    <source>
        <dbReference type="ARBA" id="ARBA00023306"/>
    </source>
</evidence>
<evidence type="ECO:0000256" key="12">
    <source>
        <dbReference type="ARBA" id="ARBA00023242"/>
    </source>
</evidence>
<dbReference type="SUPFAM" id="SSF50249">
    <property type="entry name" value="Nucleic acid-binding proteins"/>
    <property type="match status" value="1"/>
</dbReference>
<evidence type="ECO:0000256" key="6">
    <source>
        <dbReference type="ARBA" id="ARBA00022705"/>
    </source>
</evidence>
<comment type="similarity">
    <text evidence="2 17">Belongs to the ATP-dependent DNA ligase family.</text>
</comment>
<dbReference type="EMBL" id="JANBUH010000108">
    <property type="protein sequence ID" value="KAJ2754571.1"/>
    <property type="molecule type" value="Genomic_DNA"/>
</dbReference>
<dbReference type="Pfam" id="PF04675">
    <property type="entry name" value="DNA_ligase_A_N"/>
    <property type="match status" value="1"/>
</dbReference>
<dbReference type="InterPro" id="IPR012309">
    <property type="entry name" value="DNA_ligase_ATP-dep_C"/>
</dbReference>
<dbReference type="GO" id="GO:0006310">
    <property type="term" value="P:DNA recombination"/>
    <property type="evidence" value="ECO:0007669"/>
    <property type="project" value="UniProtKB-KW"/>
</dbReference>
<dbReference type="FunFam" id="1.10.3260.10:FF:000001">
    <property type="entry name" value="DNA ligase"/>
    <property type="match status" value="1"/>
</dbReference>
<keyword evidence="4 20" id="KW-0436">Ligase</keyword>
<keyword evidence="7" id="KW-0547">Nucleotide-binding</keyword>
<keyword evidence="13" id="KW-0131">Cell cycle</keyword>
<feature type="region of interest" description="Disordered" evidence="18">
    <location>
        <begin position="87"/>
        <end position="139"/>
    </location>
</feature>
<keyword evidence="11" id="KW-0234">DNA repair</keyword>
<gene>
    <name evidence="20" type="primary">cdc17</name>
    <name evidence="20" type="ORF">GGI19_002306</name>
</gene>
<feature type="region of interest" description="Disordered" evidence="18">
    <location>
        <begin position="1"/>
        <end position="49"/>
    </location>
</feature>
<dbReference type="GO" id="GO:0006281">
    <property type="term" value="P:DNA repair"/>
    <property type="evidence" value="ECO:0007669"/>
    <property type="project" value="UniProtKB-KW"/>
</dbReference>
<evidence type="ECO:0000313" key="21">
    <source>
        <dbReference type="Proteomes" id="UP001140011"/>
    </source>
</evidence>
<evidence type="ECO:0000259" key="19">
    <source>
        <dbReference type="PROSITE" id="PS50160"/>
    </source>
</evidence>
<dbReference type="InterPro" id="IPR012310">
    <property type="entry name" value="DNA_ligase_ATP-dep_cent"/>
</dbReference>
<reference evidence="20" key="1">
    <citation type="submission" date="2022-07" db="EMBL/GenBank/DDBJ databases">
        <title>Phylogenomic reconstructions and comparative analyses of Kickxellomycotina fungi.</title>
        <authorList>
            <person name="Reynolds N.K."/>
            <person name="Stajich J.E."/>
            <person name="Barry K."/>
            <person name="Grigoriev I.V."/>
            <person name="Crous P."/>
            <person name="Smith M.E."/>
        </authorList>
    </citation>
    <scope>NUCLEOTIDE SEQUENCE</scope>
    <source>
        <strain evidence="20">BCRC 34297</strain>
    </source>
</reference>
<dbReference type="Gene3D" id="2.40.50.140">
    <property type="entry name" value="Nucleic acid-binding proteins"/>
    <property type="match status" value="1"/>
</dbReference>
<feature type="compositionally biased region" description="Basic and acidic residues" evidence="18">
    <location>
        <begin position="111"/>
        <end position="121"/>
    </location>
</feature>
<dbReference type="GO" id="GO:1903461">
    <property type="term" value="P:Okazaki fragment processing involved in mitotic DNA replication"/>
    <property type="evidence" value="ECO:0007669"/>
    <property type="project" value="TreeGrafter"/>
</dbReference>
<keyword evidence="12" id="KW-0539">Nucleus</keyword>
<dbReference type="FunFam" id="3.30.470.30:FF:000002">
    <property type="entry name" value="DNA ligase"/>
    <property type="match status" value="1"/>
</dbReference>
<dbReference type="PROSITE" id="PS50160">
    <property type="entry name" value="DNA_LIGASE_A3"/>
    <property type="match status" value="1"/>
</dbReference>
<dbReference type="OrthoDB" id="206088at2759"/>
<evidence type="ECO:0000256" key="10">
    <source>
        <dbReference type="ARBA" id="ARBA00023172"/>
    </source>
</evidence>
<dbReference type="FunFam" id="2.40.50.140:FF:000062">
    <property type="entry name" value="DNA ligase"/>
    <property type="match status" value="1"/>
</dbReference>
<keyword evidence="9" id="KW-0067">ATP-binding</keyword>
<dbReference type="CDD" id="cd07969">
    <property type="entry name" value="OBF_DNA_ligase_I"/>
    <property type="match status" value="1"/>
</dbReference>
<dbReference type="Proteomes" id="UP001140011">
    <property type="component" value="Unassembled WGS sequence"/>
</dbReference>
<name>A0A9W8GZY4_9FUNG</name>
<evidence type="ECO:0000256" key="17">
    <source>
        <dbReference type="RuleBase" id="RU004196"/>
    </source>
</evidence>
<dbReference type="GO" id="GO:0005524">
    <property type="term" value="F:ATP binding"/>
    <property type="evidence" value="ECO:0007669"/>
    <property type="project" value="UniProtKB-KW"/>
</dbReference>
<dbReference type="InterPro" id="IPR050191">
    <property type="entry name" value="ATP-dep_DNA_ligase"/>
</dbReference>
<dbReference type="AlphaFoldDB" id="A0A9W8GZY4"/>
<protein>
    <recommendedName>
        <fullName evidence="15">DNA ligase 1</fullName>
        <ecNumber evidence="3">6.5.1.1</ecNumber>
    </recommendedName>
    <alternativeName>
        <fullName evidence="16">DNA ligase I</fullName>
    </alternativeName>
</protein>
<evidence type="ECO:0000256" key="8">
    <source>
        <dbReference type="ARBA" id="ARBA00022763"/>
    </source>
</evidence>
<evidence type="ECO:0000256" key="2">
    <source>
        <dbReference type="ARBA" id="ARBA00007572"/>
    </source>
</evidence>
<comment type="caution">
    <text evidence="20">The sequence shown here is derived from an EMBL/GenBank/DDBJ whole genome shotgun (WGS) entry which is preliminary data.</text>
</comment>
<dbReference type="GO" id="GO:0051301">
    <property type="term" value="P:cell division"/>
    <property type="evidence" value="ECO:0007669"/>
    <property type="project" value="UniProtKB-KW"/>
</dbReference>
<feature type="compositionally biased region" description="Acidic residues" evidence="18">
    <location>
        <begin position="122"/>
        <end position="139"/>
    </location>
</feature>
<feature type="domain" description="ATP-dependent DNA ligase family profile" evidence="19">
    <location>
        <begin position="541"/>
        <end position="678"/>
    </location>
</feature>
<dbReference type="CDD" id="cd07900">
    <property type="entry name" value="Adenylation_DNA_ligase_I_Euk"/>
    <property type="match status" value="1"/>
</dbReference>
<sequence length="798" mass="87749">MKQQSISSFFGGGGSSSNGNGTDKDLSDKSKPKPAANKPATKKPADGDVYKAGTVVAKPVKPVLNVTNSFVDIDTAQALATKLDINDTVDSTNGGSRKRRVVDSDDENEGDVVKPKIKDEDSSTDLDNADESATDPDEDNEVLVAAAKSSAKMTKAKKPAAKKTKVGVETTQLAELELIDTKEGAQVPYLALCKVFELIEGTSKRLEITAYIRDFLLQVMRVGQEQLTHTVMLCISKIAPDHEGIELGIGEAILIKSIAAATGRQASRVKQEHQELGDLGLVVQRGKSGQRTMFKPKPLSVSKVFTTFREIALTSGSSSTQKKQSLIVGLLASCSELEARFLIRSLEGRMRIGLAESTVQTALSHAALIYEKGDKDSAKLGPSDFQAATESLKQTLSEFPIYSNVIESIYKHGIKGVADHCMLTPTLPVKPMLAKIEKAADDVLRRFEGKPFTCEFKYDGERSQIHFVREDDGTTKCVIFSRNAENNTGKYPDIANSVKEFALEGVNSFILDCEAVAWDKLGGKIRSFQTLSSRKRKVGNESEITIGVCCFAFDLLFLNGEPLIRLPLRQRRELLHKHFTPVLNKFQFATAKDLTEVEDIQELLELSVEENCEGLMIKTLDGESSSYEPSKRSMNWLKLKKDYVDGLGDSLDLVVIGAYFGKGKRVGAYGSYLLACYDPDREEYQTICNIGTGFSEADLESHKTQLDQSVIATPKPYYAVSDKSKPDIWFEPTQVWEVKAADLSLSSTYLAAFGQIDASKGVSLRFPRFIRIRDDKTPEMATTSSQVAEMYENQKINQ</sequence>
<evidence type="ECO:0000313" key="20">
    <source>
        <dbReference type="EMBL" id="KAJ2754571.1"/>
    </source>
</evidence>
<evidence type="ECO:0000256" key="11">
    <source>
        <dbReference type="ARBA" id="ARBA00023204"/>
    </source>
</evidence>
<dbReference type="GO" id="GO:0005739">
    <property type="term" value="C:mitochondrion"/>
    <property type="evidence" value="ECO:0007669"/>
    <property type="project" value="TreeGrafter"/>
</dbReference>
<dbReference type="PANTHER" id="PTHR45674:SF4">
    <property type="entry name" value="DNA LIGASE 1"/>
    <property type="match status" value="1"/>
</dbReference>
<dbReference type="Gene3D" id="3.30.1490.70">
    <property type="match status" value="1"/>
</dbReference>
<dbReference type="Pfam" id="PF01068">
    <property type="entry name" value="DNA_ligase_A_M"/>
    <property type="match status" value="1"/>
</dbReference>
<dbReference type="PROSITE" id="PS00333">
    <property type="entry name" value="DNA_LIGASE_A2"/>
    <property type="match status" value="1"/>
</dbReference>
<evidence type="ECO:0000256" key="5">
    <source>
        <dbReference type="ARBA" id="ARBA00022618"/>
    </source>
</evidence>
<keyword evidence="5" id="KW-0132">Cell division</keyword>
<keyword evidence="10" id="KW-0233">DNA recombination</keyword>
<evidence type="ECO:0000256" key="16">
    <source>
        <dbReference type="ARBA" id="ARBA00041666"/>
    </source>
</evidence>
<evidence type="ECO:0000256" key="15">
    <source>
        <dbReference type="ARBA" id="ARBA00041131"/>
    </source>
</evidence>
<accession>A0A9W8GZY4</accession>
<keyword evidence="6" id="KW-0235">DNA replication</keyword>
<evidence type="ECO:0000256" key="3">
    <source>
        <dbReference type="ARBA" id="ARBA00012727"/>
    </source>
</evidence>
<proteinExistence type="inferred from homology"/>
<comment type="catalytic activity">
    <reaction evidence="14">
        <text>ATP + (deoxyribonucleotide)n-3'-hydroxyl + 5'-phospho-(deoxyribonucleotide)m = (deoxyribonucleotide)n+m + AMP + diphosphate.</text>
        <dbReference type="EC" id="6.5.1.1"/>
    </reaction>
</comment>
<dbReference type="InterPro" id="IPR012308">
    <property type="entry name" value="DNA_ligase_ATP-dep_N"/>
</dbReference>
<dbReference type="Gene3D" id="1.10.3260.10">
    <property type="entry name" value="DNA ligase, ATP-dependent, N-terminal domain"/>
    <property type="match status" value="1"/>
</dbReference>
<dbReference type="InterPro" id="IPR016059">
    <property type="entry name" value="DNA_ligase_ATP-dep_CS"/>
</dbReference>
<dbReference type="PANTHER" id="PTHR45674">
    <property type="entry name" value="DNA LIGASE 1/3 FAMILY MEMBER"/>
    <property type="match status" value="1"/>
</dbReference>
<evidence type="ECO:0000256" key="4">
    <source>
        <dbReference type="ARBA" id="ARBA00022598"/>
    </source>
</evidence>
<dbReference type="GO" id="GO:0071897">
    <property type="term" value="P:DNA biosynthetic process"/>
    <property type="evidence" value="ECO:0007669"/>
    <property type="project" value="InterPro"/>
</dbReference>
<evidence type="ECO:0000256" key="7">
    <source>
        <dbReference type="ARBA" id="ARBA00022741"/>
    </source>
</evidence>
<dbReference type="InterPro" id="IPR036599">
    <property type="entry name" value="DNA_ligase_N_sf"/>
</dbReference>
<evidence type="ECO:0000256" key="14">
    <source>
        <dbReference type="ARBA" id="ARBA00034003"/>
    </source>
</evidence>
<evidence type="ECO:0000256" key="1">
    <source>
        <dbReference type="ARBA" id="ARBA00004123"/>
    </source>
</evidence>
<dbReference type="GO" id="GO:0003910">
    <property type="term" value="F:DNA ligase (ATP) activity"/>
    <property type="evidence" value="ECO:0007669"/>
    <property type="project" value="UniProtKB-EC"/>
</dbReference>
<dbReference type="InterPro" id="IPR012340">
    <property type="entry name" value="NA-bd_OB-fold"/>
</dbReference>
<keyword evidence="21" id="KW-1185">Reference proteome</keyword>
<feature type="compositionally biased region" description="Basic and acidic residues" evidence="18">
    <location>
        <begin position="22"/>
        <end position="31"/>
    </location>
</feature>
<dbReference type="InterPro" id="IPR000977">
    <property type="entry name" value="DNA_ligase_ATP-dep"/>
</dbReference>
<dbReference type="Gene3D" id="3.30.470.30">
    <property type="entry name" value="DNA ligase/mRNA capping enzyme"/>
    <property type="match status" value="1"/>
</dbReference>
<comment type="subcellular location">
    <subcellularLocation>
        <location evidence="1">Nucleus</location>
    </subcellularLocation>
</comment>
<dbReference type="SUPFAM" id="SSF56091">
    <property type="entry name" value="DNA ligase/mRNA capping enzyme, catalytic domain"/>
    <property type="match status" value="1"/>
</dbReference>
<organism evidence="20 21">
    <name type="scientific">Coemansia pectinata</name>
    <dbReference type="NCBI Taxonomy" id="1052879"/>
    <lineage>
        <taxon>Eukaryota</taxon>
        <taxon>Fungi</taxon>
        <taxon>Fungi incertae sedis</taxon>
        <taxon>Zoopagomycota</taxon>
        <taxon>Kickxellomycotina</taxon>
        <taxon>Kickxellomycetes</taxon>
        <taxon>Kickxellales</taxon>
        <taxon>Kickxellaceae</taxon>
        <taxon>Coemansia</taxon>
    </lineage>
</organism>
<keyword evidence="8" id="KW-0227">DNA damage</keyword>
<dbReference type="Pfam" id="PF04679">
    <property type="entry name" value="DNA_ligase_A_C"/>
    <property type="match status" value="1"/>
</dbReference>